<dbReference type="InterPro" id="IPR005475">
    <property type="entry name" value="Transketolase-like_Pyr-bd"/>
</dbReference>
<dbReference type="RefSeq" id="WP_367991458.1">
    <property type="nucleotide sequence ID" value="NZ_JBFPJR010000005.1"/>
</dbReference>
<reference evidence="2 3" key="1">
    <citation type="submission" date="2024-07" db="EMBL/GenBank/DDBJ databases">
        <authorList>
            <person name="Lee S."/>
            <person name="Kang M."/>
        </authorList>
    </citation>
    <scope>NUCLEOTIDE SEQUENCE [LARGE SCALE GENOMIC DNA]</scope>
    <source>
        <strain evidence="2 3">DS6</strain>
    </source>
</reference>
<dbReference type="SMART" id="SM00861">
    <property type="entry name" value="Transket_pyr"/>
    <property type="match status" value="1"/>
</dbReference>
<sequence>MTETRTEGTGAEEVVAAETAAELRDAPTMVDVFTDVDIDTELATNPAGVAIVQLAEDDPRVVTLSADLSTTIATFRERWPERYIELGIAETNSISISAGLAASGFLPYIYSMSPFGILKTAEQLRTDAAYNHLPVRLVGRLTGLAMGWFGTSHHAVEDVSIARAITGMTVVSPADSQSTISLFAQTKDHPGPVYLRIAEGAEPVYEEPPTYERGTWLRAREGSDVSIIAHGLGVGIAVRAAAELEQDGVSAEVWDAAYLKPYDEQAILEAAGRTGRLVTVEDHNVVGGLASIVAETLGRHGADGVSARLAAVALPDEDLEVGAPAELYDHYGINVAGVVARAKELAGR</sequence>
<evidence type="ECO:0000313" key="3">
    <source>
        <dbReference type="Proteomes" id="UP001556631"/>
    </source>
</evidence>
<dbReference type="PANTHER" id="PTHR43825:SF1">
    <property type="entry name" value="TRANSKETOLASE-LIKE PYRIMIDINE-BINDING DOMAIN-CONTAINING PROTEIN"/>
    <property type="match status" value="1"/>
</dbReference>
<dbReference type="PANTHER" id="PTHR43825">
    <property type="entry name" value="PYRUVATE DEHYDROGENASE E1 COMPONENT"/>
    <property type="match status" value="1"/>
</dbReference>
<dbReference type="InterPro" id="IPR033248">
    <property type="entry name" value="Transketolase_C"/>
</dbReference>
<dbReference type="Pfam" id="PF02780">
    <property type="entry name" value="Transketolase_C"/>
    <property type="match status" value="1"/>
</dbReference>
<dbReference type="Pfam" id="PF02779">
    <property type="entry name" value="Transket_pyr"/>
    <property type="match status" value="1"/>
</dbReference>
<comment type="caution">
    <text evidence="2">The sequence shown here is derived from an EMBL/GenBank/DDBJ whole genome shotgun (WGS) entry which is preliminary data.</text>
</comment>
<evidence type="ECO:0000313" key="2">
    <source>
        <dbReference type="EMBL" id="MEX0426736.1"/>
    </source>
</evidence>
<evidence type="ECO:0000259" key="1">
    <source>
        <dbReference type="SMART" id="SM00861"/>
    </source>
</evidence>
<dbReference type="EMBL" id="JBFPJR010000005">
    <property type="protein sequence ID" value="MEX0426736.1"/>
    <property type="molecule type" value="Genomic_DNA"/>
</dbReference>
<dbReference type="Gene3D" id="3.40.50.920">
    <property type="match status" value="1"/>
</dbReference>
<dbReference type="InterPro" id="IPR009014">
    <property type="entry name" value="Transketo_C/PFOR_II"/>
</dbReference>
<accession>A0ABV3SUX2</accession>
<dbReference type="SUPFAM" id="SSF52518">
    <property type="entry name" value="Thiamin diphosphate-binding fold (THDP-binding)"/>
    <property type="match status" value="1"/>
</dbReference>
<gene>
    <name evidence="2" type="ORF">AB3X52_03815</name>
</gene>
<dbReference type="SUPFAM" id="SSF52922">
    <property type="entry name" value="TK C-terminal domain-like"/>
    <property type="match status" value="1"/>
</dbReference>
<proteinExistence type="predicted"/>
<dbReference type="InterPro" id="IPR051157">
    <property type="entry name" value="PDH/Transketolase"/>
</dbReference>
<dbReference type="CDD" id="cd07033">
    <property type="entry name" value="TPP_PYR_DXS_TK_like"/>
    <property type="match status" value="1"/>
</dbReference>
<dbReference type="InterPro" id="IPR029061">
    <property type="entry name" value="THDP-binding"/>
</dbReference>
<dbReference type="Proteomes" id="UP001556631">
    <property type="component" value="Unassembled WGS sequence"/>
</dbReference>
<organism evidence="2 3">
    <name type="scientific">Nocardioides eburneus</name>
    <dbReference type="NCBI Taxonomy" id="3231482"/>
    <lineage>
        <taxon>Bacteria</taxon>
        <taxon>Bacillati</taxon>
        <taxon>Actinomycetota</taxon>
        <taxon>Actinomycetes</taxon>
        <taxon>Propionibacteriales</taxon>
        <taxon>Nocardioidaceae</taxon>
        <taxon>Nocardioides</taxon>
    </lineage>
</organism>
<protein>
    <submittedName>
        <fullName evidence="2">Transketolase family protein</fullName>
    </submittedName>
</protein>
<feature type="domain" description="Transketolase-like pyrimidine-binding" evidence="1">
    <location>
        <begin position="41"/>
        <end position="204"/>
    </location>
</feature>
<name>A0ABV3SUX2_9ACTN</name>
<dbReference type="Gene3D" id="3.40.50.970">
    <property type="match status" value="1"/>
</dbReference>
<keyword evidence="3" id="KW-1185">Reference proteome</keyword>